<proteinExistence type="predicted"/>
<organism evidence="1 2">
    <name type="scientific">Plectus sambesii</name>
    <dbReference type="NCBI Taxonomy" id="2011161"/>
    <lineage>
        <taxon>Eukaryota</taxon>
        <taxon>Metazoa</taxon>
        <taxon>Ecdysozoa</taxon>
        <taxon>Nematoda</taxon>
        <taxon>Chromadorea</taxon>
        <taxon>Plectida</taxon>
        <taxon>Plectina</taxon>
        <taxon>Plectoidea</taxon>
        <taxon>Plectidae</taxon>
        <taxon>Plectus</taxon>
    </lineage>
</organism>
<protein>
    <submittedName>
        <fullName evidence="2">Uncharacterized protein</fullName>
    </submittedName>
</protein>
<evidence type="ECO:0000313" key="1">
    <source>
        <dbReference type="Proteomes" id="UP000887566"/>
    </source>
</evidence>
<dbReference type="AlphaFoldDB" id="A0A914XC28"/>
<reference evidence="2" key="1">
    <citation type="submission" date="2022-11" db="UniProtKB">
        <authorList>
            <consortium name="WormBaseParasite"/>
        </authorList>
    </citation>
    <scope>IDENTIFICATION</scope>
</reference>
<dbReference type="Proteomes" id="UP000887566">
    <property type="component" value="Unplaced"/>
</dbReference>
<sequence>MLKSTLKTTTVSALMTELSLVKGIKVAKSDNDETPPPGIWYPPDIYEGRAYYYISCNDENKKITHGELWSVTISEPKWKKIAGSCIEHAVGGKNYLLLLFLHEEVKVRSKKCLPDRKRGYLIPINLKE</sequence>
<evidence type="ECO:0000313" key="2">
    <source>
        <dbReference type="WBParaSite" id="PSAMB.scaffold6973size8488.g29400.t1"/>
    </source>
</evidence>
<keyword evidence="1" id="KW-1185">Reference proteome</keyword>
<dbReference type="WBParaSite" id="PSAMB.scaffold6973size8488.g29400.t1">
    <property type="protein sequence ID" value="PSAMB.scaffold6973size8488.g29400.t1"/>
    <property type="gene ID" value="PSAMB.scaffold6973size8488.g29400"/>
</dbReference>
<accession>A0A914XC28</accession>
<name>A0A914XC28_9BILA</name>